<name>A0A0E9QSJ8_ANGAN</name>
<reference evidence="2" key="1">
    <citation type="submission" date="2014-11" db="EMBL/GenBank/DDBJ databases">
        <authorList>
            <person name="Amaro Gonzalez C."/>
        </authorList>
    </citation>
    <scope>NUCLEOTIDE SEQUENCE</scope>
</reference>
<dbReference type="AlphaFoldDB" id="A0A0E9QSJ8"/>
<accession>A0A0E9QSJ8</accession>
<feature type="signal peptide" evidence="1">
    <location>
        <begin position="1"/>
        <end position="22"/>
    </location>
</feature>
<dbReference type="EMBL" id="GBXM01089352">
    <property type="protein sequence ID" value="JAH19225.1"/>
    <property type="molecule type" value="Transcribed_RNA"/>
</dbReference>
<sequence length="55" mass="6642">MKMYFYVMFYFYLFFLTRSMCGSNPSHMRGQMTFFVCSDSLGSVEQTMCTLFKYH</sequence>
<reference evidence="2" key="2">
    <citation type="journal article" date="2015" name="Fish Shellfish Immunol.">
        <title>Early steps in the European eel (Anguilla anguilla)-Vibrio vulnificus interaction in the gills: Role of the RtxA13 toxin.</title>
        <authorList>
            <person name="Callol A."/>
            <person name="Pajuelo D."/>
            <person name="Ebbesson L."/>
            <person name="Teles M."/>
            <person name="MacKenzie S."/>
            <person name="Amaro C."/>
        </authorList>
    </citation>
    <scope>NUCLEOTIDE SEQUENCE</scope>
</reference>
<evidence type="ECO:0000256" key="1">
    <source>
        <dbReference type="SAM" id="SignalP"/>
    </source>
</evidence>
<proteinExistence type="predicted"/>
<keyword evidence="1" id="KW-0732">Signal</keyword>
<evidence type="ECO:0000313" key="2">
    <source>
        <dbReference type="EMBL" id="JAH19225.1"/>
    </source>
</evidence>
<protein>
    <submittedName>
        <fullName evidence="2">Uncharacterized protein</fullName>
    </submittedName>
</protein>
<feature type="chain" id="PRO_5002431229" evidence="1">
    <location>
        <begin position="23"/>
        <end position="55"/>
    </location>
</feature>
<organism evidence="2">
    <name type="scientific">Anguilla anguilla</name>
    <name type="common">European freshwater eel</name>
    <name type="synonym">Muraena anguilla</name>
    <dbReference type="NCBI Taxonomy" id="7936"/>
    <lineage>
        <taxon>Eukaryota</taxon>
        <taxon>Metazoa</taxon>
        <taxon>Chordata</taxon>
        <taxon>Craniata</taxon>
        <taxon>Vertebrata</taxon>
        <taxon>Euteleostomi</taxon>
        <taxon>Actinopterygii</taxon>
        <taxon>Neopterygii</taxon>
        <taxon>Teleostei</taxon>
        <taxon>Anguilliformes</taxon>
        <taxon>Anguillidae</taxon>
        <taxon>Anguilla</taxon>
    </lineage>
</organism>